<dbReference type="EMBL" id="CAJOBE010037914">
    <property type="protein sequence ID" value="CAF4315900.1"/>
    <property type="molecule type" value="Genomic_DNA"/>
</dbReference>
<reference evidence="1" key="1">
    <citation type="submission" date="2021-02" db="EMBL/GenBank/DDBJ databases">
        <authorList>
            <person name="Nowell W R."/>
        </authorList>
    </citation>
    <scope>NUCLEOTIDE SEQUENCE</scope>
</reference>
<feature type="non-terminal residue" evidence="1">
    <location>
        <position position="200"/>
    </location>
</feature>
<dbReference type="EMBL" id="CAJNOU010014955">
    <property type="protein sequence ID" value="CAF1570529.1"/>
    <property type="molecule type" value="Genomic_DNA"/>
</dbReference>
<comment type="caution">
    <text evidence="1">The sequence shown here is derived from an EMBL/GenBank/DDBJ whole genome shotgun (WGS) entry which is preliminary data.</text>
</comment>
<name>A0A815YGP5_9BILA</name>
<evidence type="ECO:0000313" key="1">
    <source>
        <dbReference type="EMBL" id="CAF1570529.1"/>
    </source>
</evidence>
<dbReference type="Proteomes" id="UP000663874">
    <property type="component" value="Unassembled WGS sequence"/>
</dbReference>
<dbReference type="AlphaFoldDB" id="A0A815YGP5"/>
<accession>A0A815YGP5</accession>
<protein>
    <submittedName>
        <fullName evidence="1">Uncharacterized protein</fullName>
    </submittedName>
</protein>
<dbReference type="Proteomes" id="UP000663889">
    <property type="component" value="Unassembled WGS sequence"/>
</dbReference>
<organism evidence="1 3">
    <name type="scientific">Rotaria sordida</name>
    <dbReference type="NCBI Taxonomy" id="392033"/>
    <lineage>
        <taxon>Eukaryota</taxon>
        <taxon>Metazoa</taxon>
        <taxon>Spiralia</taxon>
        <taxon>Gnathifera</taxon>
        <taxon>Rotifera</taxon>
        <taxon>Eurotatoria</taxon>
        <taxon>Bdelloidea</taxon>
        <taxon>Philodinida</taxon>
        <taxon>Philodinidae</taxon>
        <taxon>Rotaria</taxon>
    </lineage>
</organism>
<gene>
    <name evidence="2" type="ORF">FNK824_LOCUS41160</name>
    <name evidence="1" type="ORF">SEV965_LOCUS39559</name>
</gene>
<evidence type="ECO:0000313" key="3">
    <source>
        <dbReference type="Proteomes" id="UP000663889"/>
    </source>
</evidence>
<proteinExistence type="predicted"/>
<evidence type="ECO:0000313" key="2">
    <source>
        <dbReference type="EMBL" id="CAF4315900.1"/>
    </source>
</evidence>
<sequence>MKEIKNKSIQLINICSLFNLSNEFKDLIKQLKIEWNLLRNAEIKLKVEKFIKKLVKFIHLVEEKQENNRLKRSSMQIIYKDELIEKKSTTDVNRLTILDLIELYQNTIDHNLMKSILNELHQRALGKSTGPLLTSNEIIIINKYLEKYKPKNIQELSYSYHKLQQQIQHIIKLDIFNLSNVNSELLIENFILQTLLDDKE</sequence>